<dbReference type="PRINTS" id="PR00385">
    <property type="entry name" value="P450"/>
</dbReference>
<dbReference type="AlphaFoldDB" id="A0A8E2ANQ3"/>
<dbReference type="PANTHER" id="PTHR46300">
    <property type="entry name" value="P450, PUTATIVE (EUROFUNG)-RELATED-RELATED"/>
    <property type="match status" value="1"/>
</dbReference>
<evidence type="ECO:0000256" key="4">
    <source>
        <dbReference type="ARBA" id="ARBA00010617"/>
    </source>
</evidence>
<keyword evidence="12 15" id="KW-0472">Membrane</keyword>
<accession>A0A8E2ANQ3</accession>
<dbReference type="Gene3D" id="1.10.630.10">
    <property type="entry name" value="Cytochrome P450"/>
    <property type="match status" value="1"/>
</dbReference>
<dbReference type="GO" id="GO:0005506">
    <property type="term" value="F:iron ion binding"/>
    <property type="evidence" value="ECO:0007669"/>
    <property type="project" value="InterPro"/>
</dbReference>
<dbReference type="EMBL" id="KV722463">
    <property type="protein sequence ID" value="OCH88068.1"/>
    <property type="molecule type" value="Genomic_DNA"/>
</dbReference>
<evidence type="ECO:0000256" key="1">
    <source>
        <dbReference type="ARBA" id="ARBA00001971"/>
    </source>
</evidence>
<dbReference type="PROSITE" id="PS00086">
    <property type="entry name" value="CYTOCHROME_P450"/>
    <property type="match status" value="1"/>
</dbReference>
<comment type="cofactor">
    <cofactor evidence="1 13">
        <name>heme</name>
        <dbReference type="ChEBI" id="CHEBI:30413"/>
    </cofactor>
</comment>
<feature type="transmembrane region" description="Helical" evidence="15">
    <location>
        <begin position="6"/>
        <end position="23"/>
    </location>
</feature>
<evidence type="ECO:0000256" key="13">
    <source>
        <dbReference type="PIRSR" id="PIRSR602401-1"/>
    </source>
</evidence>
<feature type="binding site" description="axial binding residue" evidence="13">
    <location>
        <position position="444"/>
    </location>
    <ligand>
        <name>heme</name>
        <dbReference type="ChEBI" id="CHEBI:30413"/>
    </ligand>
    <ligandPart>
        <name>Fe</name>
        <dbReference type="ChEBI" id="CHEBI:18248"/>
    </ligandPart>
</feature>
<protein>
    <submittedName>
        <fullName evidence="16">Cytochrome P450</fullName>
    </submittedName>
</protein>
<dbReference type="PANTHER" id="PTHR46300:SF7">
    <property type="entry name" value="P450, PUTATIVE (EUROFUNG)-RELATED"/>
    <property type="match status" value="1"/>
</dbReference>
<comment type="pathway">
    <text evidence="3">Secondary metabolite biosynthesis.</text>
</comment>
<evidence type="ECO:0000256" key="8">
    <source>
        <dbReference type="ARBA" id="ARBA00022989"/>
    </source>
</evidence>
<evidence type="ECO:0000256" key="2">
    <source>
        <dbReference type="ARBA" id="ARBA00004167"/>
    </source>
</evidence>
<keyword evidence="8 15" id="KW-1133">Transmembrane helix</keyword>
<reference evidence="16 17" key="1">
    <citation type="submission" date="2016-07" db="EMBL/GenBank/DDBJ databases">
        <title>Draft genome of the white-rot fungus Obba rivulosa 3A-2.</title>
        <authorList>
            <consortium name="DOE Joint Genome Institute"/>
            <person name="Miettinen O."/>
            <person name="Riley R."/>
            <person name="Acob R."/>
            <person name="Barry K."/>
            <person name="Cullen D."/>
            <person name="De Vries R."/>
            <person name="Hainaut M."/>
            <person name="Hatakka A."/>
            <person name="Henrissat B."/>
            <person name="Hilden K."/>
            <person name="Kuo R."/>
            <person name="Labutti K."/>
            <person name="Lipzen A."/>
            <person name="Makela M.R."/>
            <person name="Sandor L."/>
            <person name="Spatafora J.W."/>
            <person name="Grigoriev I.V."/>
            <person name="Hibbett D.S."/>
        </authorList>
    </citation>
    <scope>NUCLEOTIDE SEQUENCE [LARGE SCALE GENOMIC DNA]</scope>
    <source>
        <strain evidence="16 17">3A-2</strain>
    </source>
</reference>
<evidence type="ECO:0000313" key="17">
    <source>
        <dbReference type="Proteomes" id="UP000250043"/>
    </source>
</evidence>
<keyword evidence="9 14" id="KW-0560">Oxidoreductase</keyword>
<keyword evidence="6 15" id="KW-0812">Transmembrane</keyword>
<dbReference type="GO" id="GO:0016705">
    <property type="term" value="F:oxidoreductase activity, acting on paired donors, with incorporation or reduction of molecular oxygen"/>
    <property type="evidence" value="ECO:0007669"/>
    <property type="project" value="InterPro"/>
</dbReference>
<dbReference type="Proteomes" id="UP000250043">
    <property type="component" value="Unassembled WGS sequence"/>
</dbReference>
<evidence type="ECO:0000256" key="9">
    <source>
        <dbReference type="ARBA" id="ARBA00023002"/>
    </source>
</evidence>
<organism evidence="16 17">
    <name type="scientific">Obba rivulosa</name>
    <dbReference type="NCBI Taxonomy" id="1052685"/>
    <lineage>
        <taxon>Eukaryota</taxon>
        <taxon>Fungi</taxon>
        <taxon>Dikarya</taxon>
        <taxon>Basidiomycota</taxon>
        <taxon>Agaricomycotina</taxon>
        <taxon>Agaricomycetes</taxon>
        <taxon>Polyporales</taxon>
        <taxon>Gelatoporiaceae</taxon>
        <taxon>Obba</taxon>
    </lineage>
</organism>
<evidence type="ECO:0000256" key="14">
    <source>
        <dbReference type="RuleBase" id="RU000461"/>
    </source>
</evidence>
<dbReference type="SUPFAM" id="SSF48264">
    <property type="entry name" value="Cytochrome P450"/>
    <property type="match status" value="1"/>
</dbReference>
<keyword evidence="17" id="KW-1185">Reference proteome</keyword>
<evidence type="ECO:0000256" key="6">
    <source>
        <dbReference type="ARBA" id="ARBA00022692"/>
    </source>
</evidence>
<sequence>MNTYLVFFFVVVFPGSVVVLLWASKSSRNRRYPPGPRGWPIIGNLLDVPVSYPWLTYRGWSLKYGPVVHLRVLGQSIVILNTAKAASDFLDARSANYSDRVRSVIIPLVGLDWSTGLMPYGPTWRKHRRTIHQYFTSDVIRQYQPVQLRKARQLLHHLHQDPENFLRYVHFMLKGALFAIIHQCDWGHRYGDNIWPHQAAAEVFIPGKYLIEFLPFLRHIPAWFPGAEFQRKAAKWKTQFTTMKDAPFNAARAALRTGDAKPSMVMRMLDQLTSPEDEIQVEVFKNSAGVIYGGYPLSKQTNLAMQAFFAAMVLYPDVQKIAQEELTAVVGSDRLPEFSDRESLPYVNAVVKECTRWMPVNPLGVPHASMADDEYNGYLIPKGTIVIANQWRVIFDESMAILHDGDDYPDPELFKPERFIKDGKLNREIKDPHTAAFGFGRRICPGRHFSDATMFINIASILHVFDISQWFDEIDTSLSMVCVQWAINLEQLLKEVSGQCGSGFKSTFWEDWRRRRRSFQK</sequence>
<dbReference type="PRINTS" id="PR00463">
    <property type="entry name" value="EP450I"/>
</dbReference>
<keyword evidence="7 13" id="KW-0479">Metal-binding</keyword>
<dbReference type="InterPro" id="IPR017972">
    <property type="entry name" value="Cyt_P450_CS"/>
</dbReference>
<dbReference type="OrthoDB" id="2789670at2759"/>
<evidence type="ECO:0000256" key="10">
    <source>
        <dbReference type="ARBA" id="ARBA00023004"/>
    </source>
</evidence>
<evidence type="ECO:0000256" key="12">
    <source>
        <dbReference type="ARBA" id="ARBA00023136"/>
    </source>
</evidence>
<evidence type="ECO:0000256" key="3">
    <source>
        <dbReference type="ARBA" id="ARBA00005179"/>
    </source>
</evidence>
<evidence type="ECO:0000256" key="15">
    <source>
        <dbReference type="SAM" id="Phobius"/>
    </source>
</evidence>
<proteinExistence type="inferred from homology"/>
<evidence type="ECO:0000256" key="7">
    <source>
        <dbReference type="ARBA" id="ARBA00022723"/>
    </source>
</evidence>
<keyword evidence="10 13" id="KW-0408">Iron</keyword>
<dbReference type="InterPro" id="IPR001128">
    <property type="entry name" value="Cyt_P450"/>
</dbReference>
<evidence type="ECO:0000256" key="5">
    <source>
        <dbReference type="ARBA" id="ARBA00022617"/>
    </source>
</evidence>
<dbReference type="InterPro" id="IPR050364">
    <property type="entry name" value="Cytochrome_P450_fung"/>
</dbReference>
<dbReference type="CDD" id="cd11065">
    <property type="entry name" value="CYP64-like"/>
    <property type="match status" value="1"/>
</dbReference>
<comment type="similarity">
    <text evidence="4 14">Belongs to the cytochrome P450 family.</text>
</comment>
<dbReference type="GO" id="GO:0004497">
    <property type="term" value="F:monooxygenase activity"/>
    <property type="evidence" value="ECO:0007669"/>
    <property type="project" value="UniProtKB-KW"/>
</dbReference>
<dbReference type="GO" id="GO:0016020">
    <property type="term" value="C:membrane"/>
    <property type="evidence" value="ECO:0007669"/>
    <property type="project" value="UniProtKB-SubCell"/>
</dbReference>
<name>A0A8E2ANQ3_9APHY</name>
<dbReference type="InterPro" id="IPR036396">
    <property type="entry name" value="Cyt_P450_sf"/>
</dbReference>
<evidence type="ECO:0000256" key="11">
    <source>
        <dbReference type="ARBA" id="ARBA00023033"/>
    </source>
</evidence>
<dbReference type="GO" id="GO:0020037">
    <property type="term" value="F:heme binding"/>
    <property type="evidence" value="ECO:0007669"/>
    <property type="project" value="InterPro"/>
</dbReference>
<evidence type="ECO:0000313" key="16">
    <source>
        <dbReference type="EMBL" id="OCH88068.1"/>
    </source>
</evidence>
<gene>
    <name evidence="16" type="ORF">OBBRIDRAFT_805609</name>
</gene>
<comment type="subcellular location">
    <subcellularLocation>
        <location evidence="2">Membrane</location>
        <topology evidence="2">Single-pass membrane protein</topology>
    </subcellularLocation>
</comment>
<dbReference type="Pfam" id="PF00067">
    <property type="entry name" value="p450"/>
    <property type="match status" value="1"/>
</dbReference>
<dbReference type="InterPro" id="IPR002401">
    <property type="entry name" value="Cyt_P450_E_grp-I"/>
</dbReference>
<keyword evidence="11 14" id="KW-0503">Monooxygenase</keyword>
<keyword evidence="5 13" id="KW-0349">Heme</keyword>